<protein>
    <submittedName>
        <fullName evidence="1">Uncharacterized protein</fullName>
    </submittedName>
</protein>
<accession>A0A8X6FQH1</accession>
<dbReference type="EMBL" id="BMAO01023148">
    <property type="protein sequence ID" value="GFQ86980.1"/>
    <property type="molecule type" value="Genomic_DNA"/>
</dbReference>
<reference evidence="1" key="1">
    <citation type="submission" date="2020-07" db="EMBL/GenBank/DDBJ databases">
        <title>Multicomponent nature underlies the extraordinary mechanical properties of spider dragline silk.</title>
        <authorList>
            <person name="Kono N."/>
            <person name="Nakamura H."/>
            <person name="Mori M."/>
            <person name="Yoshida Y."/>
            <person name="Ohtoshi R."/>
            <person name="Malay A.D."/>
            <person name="Moran D.A.P."/>
            <person name="Tomita M."/>
            <person name="Numata K."/>
            <person name="Arakawa K."/>
        </authorList>
    </citation>
    <scope>NUCLEOTIDE SEQUENCE</scope>
</reference>
<name>A0A8X6FQH1_TRICU</name>
<dbReference type="AlphaFoldDB" id="A0A8X6FQH1"/>
<evidence type="ECO:0000313" key="1">
    <source>
        <dbReference type="EMBL" id="GFQ86980.1"/>
    </source>
</evidence>
<gene>
    <name evidence="1" type="ORF">TNCT_430851</name>
</gene>
<proteinExistence type="predicted"/>
<organism evidence="1 2">
    <name type="scientific">Trichonephila clavata</name>
    <name type="common">Joro spider</name>
    <name type="synonym">Nephila clavata</name>
    <dbReference type="NCBI Taxonomy" id="2740835"/>
    <lineage>
        <taxon>Eukaryota</taxon>
        <taxon>Metazoa</taxon>
        <taxon>Ecdysozoa</taxon>
        <taxon>Arthropoda</taxon>
        <taxon>Chelicerata</taxon>
        <taxon>Arachnida</taxon>
        <taxon>Araneae</taxon>
        <taxon>Araneomorphae</taxon>
        <taxon>Entelegynae</taxon>
        <taxon>Araneoidea</taxon>
        <taxon>Nephilidae</taxon>
        <taxon>Trichonephila</taxon>
    </lineage>
</organism>
<comment type="caution">
    <text evidence="1">The sequence shown here is derived from an EMBL/GenBank/DDBJ whole genome shotgun (WGS) entry which is preliminary data.</text>
</comment>
<dbReference type="Proteomes" id="UP000887116">
    <property type="component" value="Unassembled WGS sequence"/>
</dbReference>
<evidence type="ECO:0000313" key="2">
    <source>
        <dbReference type="Proteomes" id="UP000887116"/>
    </source>
</evidence>
<sequence length="80" mass="9509">MRCRDLLSLVNRTIEELFRKSVDFEVEKSNTKFESLGFEKDLVHELKRFSSKLLRNWPRLEVGNDENVGVIDLHRNKFGE</sequence>
<keyword evidence="2" id="KW-1185">Reference proteome</keyword>